<accession>A0ABW5QB51</accession>
<keyword evidence="3" id="KW-0472">Membrane</keyword>
<dbReference type="NCBIfam" id="TIGR02532">
    <property type="entry name" value="IV_pilin_GFxxxE"/>
    <property type="match status" value="1"/>
</dbReference>
<evidence type="ECO:0000256" key="1">
    <source>
        <dbReference type="ARBA" id="ARBA00004241"/>
    </source>
</evidence>
<proteinExistence type="predicted"/>
<dbReference type="Proteomes" id="UP001597452">
    <property type="component" value="Unassembled WGS sequence"/>
</dbReference>
<evidence type="ECO:0000313" key="5">
    <source>
        <dbReference type="Proteomes" id="UP001597452"/>
    </source>
</evidence>
<keyword evidence="5" id="KW-1185">Reference proteome</keyword>
<protein>
    <submittedName>
        <fullName evidence="4">Prepilin-type N-terminal cleavage/methylation domain-containing protein</fullName>
    </submittedName>
</protein>
<keyword evidence="3" id="KW-1133">Transmembrane helix</keyword>
<dbReference type="EMBL" id="JBHUMZ010000022">
    <property type="protein sequence ID" value="MFD2639234.1"/>
    <property type="molecule type" value="Genomic_DNA"/>
</dbReference>
<evidence type="ECO:0000256" key="2">
    <source>
        <dbReference type="ARBA" id="ARBA00023287"/>
    </source>
</evidence>
<name>A0ABW5QB51_9BACI</name>
<sequence>MFSILNNQKGITLIELLSSLVILSIVLIGFFSVFTQSASMQNTNEEEMIATNLARVALEDVRDLNTDLLDLGTYTQFNQTSHPHITSVNSSGQFHKHPSFQLQLELSEEPDTSLWLAKILINKDGETLADTYTYIEVDEE</sequence>
<organism evidence="4 5">
    <name type="scientific">Piscibacillus salipiscarius</name>
    <dbReference type="NCBI Taxonomy" id="299480"/>
    <lineage>
        <taxon>Bacteria</taxon>
        <taxon>Bacillati</taxon>
        <taxon>Bacillota</taxon>
        <taxon>Bacilli</taxon>
        <taxon>Bacillales</taxon>
        <taxon>Bacillaceae</taxon>
        <taxon>Piscibacillus</taxon>
    </lineage>
</organism>
<evidence type="ECO:0000313" key="4">
    <source>
        <dbReference type="EMBL" id="MFD2639234.1"/>
    </source>
</evidence>
<dbReference type="InterPro" id="IPR012902">
    <property type="entry name" value="N_methyl_site"/>
</dbReference>
<dbReference type="Pfam" id="PF07963">
    <property type="entry name" value="N_methyl"/>
    <property type="match status" value="1"/>
</dbReference>
<feature type="transmembrane region" description="Helical" evidence="3">
    <location>
        <begin position="12"/>
        <end position="34"/>
    </location>
</feature>
<comment type="subcellular location">
    <subcellularLocation>
        <location evidence="1">Cell surface</location>
    </subcellularLocation>
</comment>
<keyword evidence="2" id="KW-0178">Competence</keyword>
<gene>
    <name evidence="4" type="ORF">ACFSW4_10185</name>
</gene>
<comment type="caution">
    <text evidence="4">The sequence shown here is derived from an EMBL/GenBank/DDBJ whole genome shotgun (WGS) entry which is preliminary data.</text>
</comment>
<reference evidence="5" key="1">
    <citation type="journal article" date="2019" name="Int. J. Syst. Evol. Microbiol.">
        <title>The Global Catalogue of Microorganisms (GCM) 10K type strain sequencing project: providing services to taxonomists for standard genome sequencing and annotation.</title>
        <authorList>
            <consortium name="The Broad Institute Genomics Platform"/>
            <consortium name="The Broad Institute Genome Sequencing Center for Infectious Disease"/>
            <person name="Wu L."/>
            <person name="Ma J."/>
        </authorList>
    </citation>
    <scope>NUCLEOTIDE SEQUENCE [LARGE SCALE GENOMIC DNA]</scope>
    <source>
        <strain evidence="5">TISTR 1571</strain>
    </source>
</reference>
<dbReference type="PROSITE" id="PS00409">
    <property type="entry name" value="PROKAR_NTER_METHYL"/>
    <property type="match status" value="1"/>
</dbReference>
<keyword evidence="3" id="KW-0812">Transmembrane</keyword>
<evidence type="ECO:0000256" key="3">
    <source>
        <dbReference type="SAM" id="Phobius"/>
    </source>
</evidence>